<dbReference type="Pfam" id="PF00230">
    <property type="entry name" value="MIP"/>
    <property type="match status" value="1"/>
</dbReference>
<feature type="transmembrane region" description="Helical" evidence="9">
    <location>
        <begin position="99"/>
        <end position="118"/>
    </location>
</feature>
<dbReference type="SUPFAM" id="SSF81338">
    <property type="entry name" value="Aquaporin-like"/>
    <property type="match status" value="1"/>
</dbReference>
<accession>A0A8H7S4P5</accession>
<evidence type="ECO:0000256" key="1">
    <source>
        <dbReference type="ARBA" id="ARBA00004141"/>
    </source>
</evidence>
<feature type="compositionally biased region" description="Polar residues" evidence="8">
    <location>
        <begin position="30"/>
        <end position="41"/>
    </location>
</feature>
<organism evidence="10 11">
    <name type="scientific">Circinella minor</name>
    <dbReference type="NCBI Taxonomy" id="1195481"/>
    <lineage>
        <taxon>Eukaryota</taxon>
        <taxon>Fungi</taxon>
        <taxon>Fungi incertae sedis</taxon>
        <taxon>Mucoromycota</taxon>
        <taxon>Mucoromycotina</taxon>
        <taxon>Mucoromycetes</taxon>
        <taxon>Mucorales</taxon>
        <taxon>Lichtheimiaceae</taxon>
        <taxon>Circinella</taxon>
    </lineage>
</organism>
<sequence length="342" mass="36855">MSNENYNNNFTSAKVSPPPLSPTSTIPINKIQSSSSPKNKSTVIDLEKNDTFNREEIVDVHYPDQYEETITANSHPSISRRFDDLVALGRRFRRNNREFLAEFIGTLILVLLINGVSAEQRLSVSNGSWLTVAYGNGMAVLFAISICGHISGAHMNPAITVTLWLFSNFPRNRVLSYIIAQIAGAFCGSALLYTIITPAINQFDGGTRSILGDTGTATIFATYPPLYVGIGTAIASEVIGTGLLALLVMTTGHPQNRPFCSIQGVIVATGVSSILLSIGYTSGFSLNPARDIGPRIFTAVAGWGLEVFIISDYYALVPMFAPFLGSLVGGTVYTIFIDHASD</sequence>
<dbReference type="GO" id="GO:0015250">
    <property type="term" value="F:water channel activity"/>
    <property type="evidence" value="ECO:0007669"/>
    <property type="project" value="TreeGrafter"/>
</dbReference>
<feature type="transmembrane region" description="Helical" evidence="9">
    <location>
        <begin position="226"/>
        <end position="248"/>
    </location>
</feature>
<evidence type="ECO:0000256" key="8">
    <source>
        <dbReference type="SAM" id="MobiDB-lite"/>
    </source>
</evidence>
<gene>
    <name evidence="10" type="ORF">INT45_011622</name>
</gene>
<keyword evidence="3 7" id="KW-0813">Transport</keyword>
<protein>
    <recommendedName>
        <fullName evidence="12">Aquaporin</fullName>
    </recommendedName>
</protein>
<reference evidence="10 11" key="1">
    <citation type="submission" date="2020-12" db="EMBL/GenBank/DDBJ databases">
        <title>Metabolic potential, ecology and presence of endohyphal bacteria is reflected in genomic diversity of Mucoromycotina.</title>
        <authorList>
            <person name="Muszewska A."/>
            <person name="Okrasinska A."/>
            <person name="Steczkiewicz K."/>
            <person name="Drgas O."/>
            <person name="Orlowska M."/>
            <person name="Perlinska-Lenart U."/>
            <person name="Aleksandrzak-Piekarczyk T."/>
            <person name="Szatraj K."/>
            <person name="Zielenkiewicz U."/>
            <person name="Pilsyk S."/>
            <person name="Malc E."/>
            <person name="Mieczkowski P."/>
            <person name="Kruszewska J.S."/>
            <person name="Biernat P."/>
            <person name="Pawlowska J."/>
        </authorList>
    </citation>
    <scope>NUCLEOTIDE SEQUENCE [LARGE SCALE GENOMIC DNA]</scope>
    <source>
        <strain evidence="10 11">CBS 142.35</strain>
    </source>
</reference>
<evidence type="ECO:0008006" key="12">
    <source>
        <dbReference type="Google" id="ProtNLM"/>
    </source>
</evidence>
<evidence type="ECO:0000256" key="2">
    <source>
        <dbReference type="ARBA" id="ARBA00006175"/>
    </source>
</evidence>
<dbReference type="InterPro" id="IPR000425">
    <property type="entry name" value="MIP"/>
</dbReference>
<feature type="transmembrane region" description="Helical" evidence="9">
    <location>
        <begin position="313"/>
        <end position="336"/>
    </location>
</feature>
<dbReference type="Proteomes" id="UP000646827">
    <property type="component" value="Unassembled WGS sequence"/>
</dbReference>
<keyword evidence="11" id="KW-1185">Reference proteome</keyword>
<dbReference type="AlphaFoldDB" id="A0A8H7S4P5"/>
<dbReference type="GO" id="GO:0005886">
    <property type="term" value="C:plasma membrane"/>
    <property type="evidence" value="ECO:0007669"/>
    <property type="project" value="TreeGrafter"/>
</dbReference>
<keyword evidence="5 9" id="KW-1133">Transmembrane helix</keyword>
<keyword evidence="6 9" id="KW-0472">Membrane</keyword>
<evidence type="ECO:0000256" key="4">
    <source>
        <dbReference type="ARBA" id="ARBA00022692"/>
    </source>
</evidence>
<feature type="region of interest" description="Disordered" evidence="8">
    <location>
        <begin position="1"/>
        <end position="41"/>
    </location>
</feature>
<evidence type="ECO:0000256" key="6">
    <source>
        <dbReference type="ARBA" id="ARBA00023136"/>
    </source>
</evidence>
<feature type="compositionally biased region" description="Polar residues" evidence="8">
    <location>
        <begin position="1"/>
        <end position="14"/>
    </location>
</feature>
<keyword evidence="4 7" id="KW-0812">Transmembrane</keyword>
<dbReference type="OrthoDB" id="3222at2759"/>
<evidence type="ECO:0000313" key="11">
    <source>
        <dbReference type="Proteomes" id="UP000646827"/>
    </source>
</evidence>
<evidence type="ECO:0000256" key="5">
    <source>
        <dbReference type="ARBA" id="ARBA00022989"/>
    </source>
</evidence>
<dbReference type="PROSITE" id="PS00221">
    <property type="entry name" value="MIP"/>
    <property type="match status" value="1"/>
</dbReference>
<dbReference type="PRINTS" id="PR00783">
    <property type="entry name" value="MINTRINSICP"/>
</dbReference>
<evidence type="ECO:0000256" key="7">
    <source>
        <dbReference type="RuleBase" id="RU000477"/>
    </source>
</evidence>
<dbReference type="PANTHER" id="PTHR43829:SF9">
    <property type="entry name" value="AQUAPORIN-9"/>
    <property type="match status" value="1"/>
</dbReference>
<dbReference type="InterPro" id="IPR050363">
    <property type="entry name" value="MIP/Aquaporin"/>
</dbReference>
<comment type="subcellular location">
    <subcellularLocation>
        <location evidence="1">Membrane</location>
        <topology evidence="1">Multi-pass membrane protein</topology>
    </subcellularLocation>
</comment>
<feature type="transmembrane region" description="Helical" evidence="9">
    <location>
        <begin position="174"/>
        <end position="196"/>
    </location>
</feature>
<evidence type="ECO:0000256" key="3">
    <source>
        <dbReference type="ARBA" id="ARBA00022448"/>
    </source>
</evidence>
<comment type="caution">
    <text evidence="10">The sequence shown here is derived from an EMBL/GenBank/DDBJ whole genome shotgun (WGS) entry which is preliminary data.</text>
</comment>
<dbReference type="GO" id="GO:0015254">
    <property type="term" value="F:glycerol channel activity"/>
    <property type="evidence" value="ECO:0007669"/>
    <property type="project" value="TreeGrafter"/>
</dbReference>
<name>A0A8H7S4P5_9FUNG</name>
<dbReference type="Gene3D" id="1.20.1080.10">
    <property type="entry name" value="Glycerol uptake facilitator protein"/>
    <property type="match status" value="1"/>
</dbReference>
<dbReference type="EMBL" id="JAEPRB010000074">
    <property type="protein sequence ID" value="KAG2222812.1"/>
    <property type="molecule type" value="Genomic_DNA"/>
</dbReference>
<comment type="similarity">
    <text evidence="2 7">Belongs to the MIP/aquaporin (TC 1.A.8) family.</text>
</comment>
<evidence type="ECO:0000256" key="9">
    <source>
        <dbReference type="SAM" id="Phobius"/>
    </source>
</evidence>
<dbReference type="PANTHER" id="PTHR43829">
    <property type="entry name" value="AQUAPORIN OR AQUAGLYCEROPORIN RELATED"/>
    <property type="match status" value="1"/>
</dbReference>
<dbReference type="InterPro" id="IPR023271">
    <property type="entry name" value="Aquaporin-like"/>
</dbReference>
<feature type="transmembrane region" description="Helical" evidence="9">
    <location>
        <begin position="260"/>
        <end position="280"/>
    </location>
</feature>
<dbReference type="InterPro" id="IPR022357">
    <property type="entry name" value="MIP_CS"/>
</dbReference>
<proteinExistence type="inferred from homology"/>
<feature type="transmembrane region" description="Helical" evidence="9">
    <location>
        <begin position="138"/>
        <end position="167"/>
    </location>
</feature>
<evidence type="ECO:0000313" key="10">
    <source>
        <dbReference type="EMBL" id="KAG2222812.1"/>
    </source>
</evidence>